<reference evidence="3 4" key="1">
    <citation type="submission" date="2023-04" db="EMBL/GenBank/DDBJ databases">
        <title>Genome of Basidiobolus ranarum AG-B5.</title>
        <authorList>
            <person name="Stajich J.E."/>
            <person name="Carter-House D."/>
            <person name="Gryganskyi A."/>
        </authorList>
    </citation>
    <scope>NUCLEOTIDE SEQUENCE [LARGE SCALE GENOMIC DNA]</scope>
    <source>
        <strain evidence="3 4">AG-B5</strain>
    </source>
</reference>
<accession>A0ABR2WZ35</accession>
<evidence type="ECO:0000256" key="2">
    <source>
        <dbReference type="SAM" id="SignalP"/>
    </source>
</evidence>
<feature type="region of interest" description="Disordered" evidence="1">
    <location>
        <begin position="126"/>
        <end position="146"/>
    </location>
</feature>
<feature type="signal peptide" evidence="2">
    <location>
        <begin position="1"/>
        <end position="20"/>
    </location>
</feature>
<dbReference type="Proteomes" id="UP001479436">
    <property type="component" value="Unassembled WGS sequence"/>
</dbReference>
<evidence type="ECO:0000313" key="4">
    <source>
        <dbReference type="Proteomes" id="UP001479436"/>
    </source>
</evidence>
<evidence type="ECO:0000313" key="3">
    <source>
        <dbReference type="EMBL" id="KAK9766758.1"/>
    </source>
</evidence>
<dbReference type="EMBL" id="JASJQH010000127">
    <property type="protein sequence ID" value="KAK9766758.1"/>
    <property type="molecule type" value="Genomic_DNA"/>
</dbReference>
<feature type="compositionally biased region" description="Low complexity" evidence="1">
    <location>
        <begin position="130"/>
        <end position="146"/>
    </location>
</feature>
<keyword evidence="4" id="KW-1185">Reference proteome</keyword>
<name>A0ABR2WZ35_9FUNG</name>
<organism evidence="3 4">
    <name type="scientific">Basidiobolus ranarum</name>
    <dbReference type="NCBI Taxonomy" id="34480"/>
    <lineage>
        <taxon>Eukaryota</taxon>
        <taxon>Fungi</taxon>
        <taxon>Fungi incertae sedis</taxon>
        <taxon>Zoopagomycota</taxon>
        <taxon>Entomophthoromycotina</taxon>
        <taxon>Basidiobolomycetes</taxon>
        <taxon>Basidiobolales</taxon>
        <taxon>Basidiobolaceae</taxon>
        <taxon>Basidiobolus</taxon>
    </lineage>
</organism>
<comment type="caution">
    <text evidence="3">The sequence shown here is derived from an EMBL/GenBank/DDBJ whole genome shotgun (WGS) entry which is preliminary data.</text>
</comment>
<protein>
    <submittedName>
        <fullName evidence="3">Uncharacterized protein</fullName>
    </submittedName>
</protein>
<proteinExistence type="predicted"/>
<gene>
    <name evidence="3" type="ORF">K7432_003919</name>
</gene>
<feature type="chain" id="PRO_5046655724" evidence="2">
    <location>
        <begin position="21"/>
        <end position="146"/>
    </location>
</feature>
<keyword evidence="2" id="KW-0732">Signal</keyword>
<evidence type="ECO:0000256" key="1">
    <source>
        <dbReference type="SAM" id="MobiDB-lite"/>
    </source>
</evidence>
<sequence length="146" mass="15514">MVSLKFIVVFILSWATLLFAANDTIPAGNTTDTNTTIVTPDRMKTIPECNVCMSTLLDSCYQKIATLPTENSPSIDFMIKCICTPGYMENFFNCGICSAKMMGSSKIPTEKDKAGLSLLCALTGISPNQTSSSSASSTPTDVSATA</sequence>